<gene>
    <name evidence="3" type="ORF">MCOR_11044</name>
</gene>
<keyword evidence="2" id="KW-0472">Membrane</keyword>
<keyword evidence="2" id="KW-1133">Transmembrane helix</keyword>
<sequence>MADSEARREARRRKILANADKRMKRLTNQYESEKEVTENKTDEDKLTNTSGNAIKEENLTAKITAPELNLEATEVQTKSEQQSPVQKQNIQSELRHRGTVKIQRNIDSHNIQTQDSQKSVVKPEKSETDINLTLKQTEGLKIASLILLAIVCRLVLKCGFGLFYFQSIFLPFVALEVGWIHYQLRNSLQMPRKKNKMSTMLMLCGIKPDLLVVYDTIMSYVATFSEDFGLYVFSFFISNLLVS</sequence>
<dbReference type="Proteomes" id="UP000507470">
    <property type="component" value="Unassembled WGS sequence"/>
</dbReference>
<keyword evidence="2" id="KW-0812">Transmembrane</keyword>
<evidence type="ECO:0000313" key="4">
    <source>
        <dbReference type="Proteomes" id="UP000507470"/>
    </source>
</evidence>
<evidence type="ECO:0000313" key="3">
    <source>
        <dbReference type="EMBL" id="CAC5373209.1"/>
    </source>
</evidence>
<reference evidence="3 4" key="1">
    <citation type="submission" date="2020-06" db="EMBL/GenBank/DDBJ databases">
        <authorList>
            <person name="Li R."/>
            <person name="Bekaert M."/>
        </authorList>
    </citation>
    <scope>NUCLEOTIDE SEQUENCE [LARGE SCALE GENOMIC DNA]</scope>
    <source>
        <strain evidence="4">wild</strain>
    </source>
</reference>
<accession>A0A6J8AW57</accession>
<dbReference type="OrthoDB" id="9895378at2759"/>
<feature type="transmembrane region" description="Helical" evidence="2">
    <location>
        <begin position="162"/>
        <end position="180"/>
    </location>
</feature>
<protein>
    <submittedName>
        <fullName evidence="3">CAMLG</fullName>
    </submittedName>
</protein>
<dbReference type="AlphaFoldDB" id="A0A6J8AW57"/>
<evidence type="ECO:0000256" key="2">
    <source>
        <dbReference type="SAM" id="Phobius"/>
    </source>
</evidence>
<feature type="region of interest" description="Disordered" evidence="1">
    <location>
        <begin position="1"/>
        <end position="53"/>
    </location>
</feature>
<dbReference type="EMBL" id="CACVKT020001887">
    <property type="protein sequence ID" value="CAC5373209.1"/>
    <property type="molecule type" value="Genomic_DNA"/>
</dbReference>
<name>A0A6J8AW57_MYTCO</name>
<feature type="compositionally biased region" description="Basic and acidic residues" evidence="1">
    <location>
        <begin position="31"/>
        <end position="46"/>
    </location>
</feature>
<feature type="transmembrane region" description="Helical" evidence="2">
    <location>
        <begin position="228"/>
        <end position="242"/>
    </location>
</feature>
<evidence type="ECO:0000256" key="1">
    <source>
        <dbReference type="SAM" id="MobiDB-lite"/>
    </source>
</evidence>
<organism evidence="3 4">
    <name type="scientific">Mytilus coruscus</name>
    <name type="common">Sea mussel</name>
    <dbReference type="NCBI Taxonomy" id="42192"/>
    <lineage>
        <taxon>Eukaryota</taxon>
        <taxon>Metazoa</taxon>
        <taxon>Spiralia</taxon>
        <taxon>Lophotrochozoa</taxon>
        <taxon>Mollusca</taxon>
        <taxon>Bivalvia</taxon>
        <taxon>Autobranchia</taxon>
        <taxon>Pteriomorphia</taxon>
        <taxon>Mytilida</taxon>
        <taxon>Mytiloidea</taxon>
        <taxon>Mytilidae</taxon>
        <taxon>Mytilinae</taxon>
        <taxon>Mytilus</taxon>
    </lineage>
</organism>
<keyword evidence="4" id="KW-1185">Reference proteome</keyword>
<proteinExistence type="predicted"/>